<evidence type="ECO:0000256" key="1">
    <source>
        <dbReference type="SAM" id="MobiDB-lite"/>
    </source>
</evidence>
<dbReference type="Proteomes" id="UP000011885">
    <property type="component" value="Unassembled WGS sequence"/>
</dbReference>
<gene>
    <name evidence="2" type="ORF">RSSM_03432</name>
</gene>
<accession>M5UGH0</accession>
<dbReference type="EMBL" id="ANOH01000228">
    <property type="protein sequence ID" value="EMI55108.1"/>
    <property type="molecule type" value="Genomic_DNA"/>
</dbReference>
<proteinExistence type="predicted"/>
<feature type="compositionally biased region" description="Basic and acidic residues" evidence="1">
    <location>
        <begin position="364"/>
        <end position="380"/>
    </location>
</feature>
<dbReference type="AlphaFoldDB" id="M5UGH0"/>
<keyword evidence="3" id="KW-1185">Reference proteome</keyword>
<name>M5UGH0_9BACT</name>
<organism evidence="2 3">
    <name type="scientific">Rhodopirellula sallentina SM41</name>
    <dbReference type="NCBI Taxonomy" id="1263870"/>
    <lineage>
        <taxon>Bacteria</taxon>
        <taxon>Pseudomonadati</taxon>
        <taxon>Planctomycetota</taxon>
        <taxon>Planctomycetia</taxon>
        <taxon>Pirellulales</taxon>
        <taxon>Pirellulaceae</taxon>
        <taxon>Rhodopirellula</taxon>
    </lineage>
</organism>
<evidence type="ECO:0000313" key="2">
    <source>
        <dbReference type="EMBL" id="EMI55108.1"/>
    </source>
</evidence>
<evidence type="ECO:0000313" key="3">
    <source>
        <dbReference type="Proteomes" id="UP000011885"/>
    </source>
</evidence>
<evidence type="ECO:0008006" key="4">
    <source>
        <dbReference type="Google" id="ProtNLM"/>
    </source>
</evidence>
<sequence length="519" mass="58912">MFVIDPMGGLAEALLNYLAHPYLCTDEVRKRLVYLEPADTDWVMPFSSLDHRDADELYYALGRHCDCMLRTGRDHDLTTQLRLRRWLYTCFLSTAMMRYPPAAAQFLLRPGTEQHEVMLSQLPDVLQLEWAEIINAGSRERITMLDSTRNRLAPFFSCPALSRMLSRTQNYFDVARFFREKRIVIINLDTKGKLDRNVAHAIGGLLANQIIEGARNLSPMLVGPSILVMDEFQHFVDDTMYENLPLLRQRGMGVVLSHQSFDQLIKGEVDMSSIVWQARSRVVLPNDGADADLIAQELASLNYDPKAVKDEIVSFRQKKVGQQLVKLHGGNSVSTTSSATDETRSLGGNTGTARPLHGGALEGSKSHGESWNRGQSEKKATSVGETESWSETLVDILEDFYEVSGRTFYTFEDQMRCMARDIRQLRTGQGFLKLKDDPRLRRVDFDRLAMAATNEIIERRAELLERNYRDASLFLPKAVVEQDWERFVSGLAGGTVIPPHLTRGIEDTRENEADDIFLR</sequence>
<dbReference type="SUPFAM" id="SSF52540">
    <property type="entry name" value="P-loop containing nucleoside triphosphate hydrolases"/>
    <property type="match status" value="1"/>
</dbReference>
<feature type="region of interest" description="Disordered" evidence="1">
    <location>
        <begin position="330"/>
        <end position="384"/>
    </location>
</feature>
<dbReference type="PATRIC" id="fig|1263870.3.peg.3649"/>
<feature type="compositionally biased region" description="Polar residues" evidence="1">
    <location>
        <begin position="331"/>
        <end position="340"/>
    </location>
</feature>
<protein>
    <recommendedName>
        <fullName evidence="4">TraD/TraG TraM recognition site domain-containing protein</fullName>
    </recommendedName>
</protein>
<comment type="caution">
    <text evidence="2">The sequence shown here is derived from an EMBL/GenBank/DDBJ whole genome shotgun (WGS) entry which is preliminary data.</text>
</comment>
<reference evidence="2 3" key="1">
    <citation type="journal article" date="2013" name="Mar. Genomics">
        <title>Expression of sulfatases in Rhodopirellula baltica and the diversity of sulfatases in the genus Rhodopirellula.</title>
        <authorList>
            <person name="Wegner C.E."/>
            <person name="Richter-Heitmann T."/>
            <person name="Klindworth A."/>
            <person name="Klockow C."/>
            <person name="Richter M."/>
            <person name="Achstetter T."/>
            <person name="Glockner F.O."/>
            <person name="Harder J."/>
        </authorList>
    </citation>
    <scope>NUCLEOTIDE SEQUENCE [LARGE SCALE GENOMIC DNA]</scope>
    <source>
        <strain evidence="2 3">SM41</strain>
    </source>
</reference>
<dbReference type="InterPro" id="IPR027417">
    <property type="entry name" value="P-loop_NTPase"/>
</dbReference>
<dbReference type="Gene3D" id="3.40.50.300">
    <property type="entry name" value="P-loop containing nucleotide triphosphate hydrolases"/>
    <property type="match status" value="1"/>
</dbReference>